<dbReference type="InterPro" id="IPR050368">
    <property type="entry name" value="ClC-type_chloride_channel"/>
</dbReference>
<accession>M1TMI5</accession>
<dbReference type="GO" id="GO:0034707">
    <property type="term" value="C:chloride channel complex"/>
    <property type="evidence" value="ECO:0007669"/>
    <property type="project" value="UniProtKB-KW"/>
</dbReference>
<dbReference type="InterPro" id="IPR014743">
    <property type="entry name" value="Cl-channel_core"/>
</dbReference>
<keyword evidence="6 11" id="KW-0472">Membrane</keyword>
<feature type="transmembrane region" description="Helical" evidence="11">
    <location>
        <begin position="414"/>
        <end position="434"/>
    </location>
</feature>
<feature type="transmembrane region" description="Helical" evidence="11">
    <location>
        <begin position="63"/>
        <end position="85"/>
    </location>
</feature>
<dbReference type="PANTHER" id="PTHR43427">
    <property type="entry name" value="CHLORIDE CHANNEL PROTEIN CLC-E"/>
    <property type="match status" value="1"/>
</dbReference>
<evidence type="ECO:0000256" key="8">
    <source>
        <dbReference type="ARBA" id="ARBA00023214"/>
    </source>
</evidence>
<organism evidence="12 13">
    <name type="scientific">Corynebacterium callunae DSM 20147</name>
    <dbReference type="NCBI Taxonomy" id="1121353"/>
    <lineage>
        <taxon>Bacteria</taxon>
        <taxon>Bacillati</taxon>
        <taxon>Actinomycetota</taxon>
        <taxon>Actinomycetes</taxon>
        <taxon>Mycobacteriales</taxon>
        <taxon>Corynebacteriaceae</taxon>
        <taxon>Corynebacterium</taxon>
    </lineage>
</organism>
<feature type="transmembrane region" description="Helical" evidence="11">
    <location>
        <begin position="128"/>
        <end position="150"/>
    </location>
</feature>
<evidence type="ECO:0000256" key="9">
    <source>
        <dbReference type="ARBA" id="ARBA00023303"/>
    </source>
</evidence>
<dbReference type="Gene3D" id="1.10.3080.10">
    <property type="entry name" value="Clc chloride channel"/>
    <property type="match status" value="1"/>
</dbReference>
<dbReference type="HOGENOM" id="CLU_015263_0_1_11"/>
<reference evidence="12 13" key="1">
    <citation type="submission" date="2013-02" db="EMBL/GenBank/DDBJ databases">
        <title>The complete genome sequence of Corynebacterium callunae DSM 20147.</title>
        <authorList>
            <person name="Ruckert C."/>
            <person name="Albersmeier A."/>
            <person name="Kalinowski J."/>
        </authorList>
    </citation>
    <scope>NUCLEOTIDE SEQUENCE [LARGE SCALE GENOMIC DNA]</scope>
    <source>
        <strain evidence="12 13">DSM 20147</strain>
    </source>
</reference>
<keyword evidence="7" id="KW-0869">Chloride channel</keyword>
<keyword evidence="5" id="KW-0406">Ion transport</keyword>
<feature type="compositionally biased region" description="Polar residues" evidence="10">
    <location>
        <begin position="103"/>
        <end position="112"/>
    </location>
</feature>
<dbReference type="AlphaFoldDB" id="M1TMI5"/>
<keyword evidence="4 11" id="KW-1133">Transmembrane helix</keyword>
<dbReference type="Proteomes" id="UP000011760">
    <property type="component" value="Chromosome"/>
</dbReference>
<name>M1TMI5_9CORY</name>
<gene>
    <name evidence="12" type="ORF">H924_00380</name>
</gene>
<feature type="transmembrane region" description="Helical" evidence="11">
    <location>
        <begin position="375"/>
        <end position="402"/>
    </location>
</feature>
<evidence type="ECO:0000256" key="11">
    <source>
        <dbReference type="SAM" id="Phobius"/>
    </source>
</evidence>
<protein>
    <submittedName>
        <fullName evidence="12">Voltage gated chloride channel</fullName>
    </submittedName>
</protein>
<evidence type="ECO:0000256" key="1">
    <source>
        <dbReference type="ARBA" id="ARBA00004141"/>
    </source>
</evidence>
<feature type="transmembrane region" description="Helical" evidence="11">
    <location>
        <begin position="178"/>
        <end position="203"/>
    </location>
</feature>
<evidence type="ECO:0000256" key="2">
    <source>
        <dbReference type="ARBA" id="ARBA00022448"/>
    </source>
</evidence>
<dbReference type="OrthoDB" id="3261015at2"/>
<evidence type="ECO:0000256" key="10">
    <source>
        <dbReference type="SAM" id="MobiDB-lite"/>
    </source>
</evidence>
<dbReference type="GO" id="GO:0005254">
    <property type="term" value="F:chloride channel activity"/>
    <property type="evidence" value="ECO:0007669"/>
    <property type="project" value="UniProtKB-KW"/>
</dbReference>
<evidence type="ECO:0000256" key="6">
    <source>
        <dbReference type="ARBA" id="ARBA00023136"/>
    </source>
</evidence>
<dbReference type="RefSeq" id="WP_015649993.1">
    <property type="nucleotide sequence ID" value="NC_020506.1"/>
</dbReference>
<dbReference type="PRINTS" id="PR00762">
    <property type="entry name" value="CLCHANNEL"/>
</dbReference>
<feature type="transmembrane region" description="Helical" evidence="11">
    <location>
        <begin position="253"/>
        <end position="273"/>
    </location>
</feature>
<evidence type="ECO:0000256" key="4">
    <source>
        <dbReference type="ARBA" id="ARBA00022989"/>
    </source>
</evidence>
<dbReference type="KEGG" id="ccn:H924_00380"/>
<dbReference type="PANTHER" id="PTHR43427:SF6">
    <property type="entry name" value="CHLORIDE CHANNEL PROTEIN CLC-E"/>
    <property type="match status" value="1"/>
</dbReference>
<dbReference type="STRING" id="1121353.H924_00380"/>
<sequence>MISVPDRTPLAKIPLNRLAIIALIIGIGTGLFVAALKLSTIWVERVVYGADHLHNQNQIAQTSPLRLAITLVILGFVSSWAWFFVHRPSRRSSHGPASKAENGDQNGDQASPTEVSVVGAMRGEKMPFYRTVVSAFLQSITVAAGAPVGAENAPRIAGSWVAEKFSSSLQLDLEAKRILVAAAAGAGLGASFHLPLAGVLFTLEVLLAEATTRAVVISIITTAAAVATTGYFVDTPDVYNAVSLTESPGIMLAAPIVGAIAGLGGHWFSRAANKAAAAAPKGSKILWQMPLGFAGIAAVAYLYPTSVANPRWVADTMLSGGLVFSVIILLLVLRTVLFLVAFRVGMVGGNLIPAFALGALVGGGVGKLLEPLTGVPVAAFALLGAAAFLAATMAAPLFGLIAAVEFTDMEPQGYLSIFVAVAAAIIVVRLWLVITQGKQAIPVTYASWTGELK</sequence>
<feature type="region of interest" description="Disordered" evidence="10">
    <location>
        <begin position="91"/>
        <end position="112"/>
    </location>
</feature>
<dbReference type="Pfam" id="PF00654">
    <property type="entry name" value="Voltage_CLC"/>
    <property type="match status" value="1"/>
</dbReference>
<feature type="transmembrane region" description="Helical" evidence="11">
    <location>
        <begin position="215"/>
        <end position="233"/>
    </location>
</feature>
<dbReference type="InterPro" id="IPR001807">
    <property type="entry name" value="ClC"/>
</dbReference>
<evidence type="ECO:0000256" key="5">
    <source>
        <dbReference type="ARBA" id="ARBA00023065"/>
    </source>
</evidence>
<feature type="transmembrane region" description="Helical" evidence="11">
    <location>
        <begin position="323"/>
        <end position="344"/>
    </location>
</feature>
<dbReference type="SUPFAM" id="SSF81340">
    <property type="entry name" value="Clc chloride channel"/>
    <property type="match status" value="1"/>
</dbReference>
<keyword evidence="8" id="KW-0868">Chloride</keyword>
<dbReference type="PATRIC" id="fig|1121353.3.peg.83"/>
<feature type="transmembrane region" description="Helical" evidence="11">
    <location>
        <begin position="351"/>
        <end position="369"/>
    </location>
</feature>
<evidence type="ECO:0000256" key="7">
    <source>
        <dbReference type="ARBA" id="ARBA00023173"/>
    </source>
</evidence>
<evidence type="ECO:0000313" key="12">
    <source>
        <dbReference type="EMBL" id="AGG65536.1"/>
    </source>
</evidence>
<proteinExistence type="predicted"/>
<comment type="subcellular location">
    <subcellularLocation>
        <location evidence="1">Membrane</location>
        <topology evidence="1">Multi-pass membrane protein</topology>
    </subcellularLocation>
</comment>
<keyword evidence="2" id="KW-0813">Transport</keyword>
<evidence type="ECO:0000313" key="13">
    <source>
        <dbReference type="Proteomes" id="UP000011760"/>
    </source>
</evidence>
<dbReference type="eggNOG" id="COG0038">
    <property type="taxonomic scope" value="Bacteria"/>
</dbReference>
<feature type="transmembrane region" description="Helical" evidence="11">
    <location>
        <begin position="20"/>
        <end position="43"/>
    </location>
</feature>
<feature type="transmembrane region" description="Helical" evidence="11">
    <location>
        <begin position="285"/>
        <end position="303"/>
    </location>
</feature>
<keyword evidence="9" id="KW-0407">Ion channel</keyword>
<keyword evidence="13" id="KW-1185">Reference proteome</keyword>
<dbReference type="EMBL" id="CP004354">
    <property type="protein sequence ID" value="AGG65536.1"/>
    <property type="molecule type" value="Genomic_DNA"/>
</dbReference>
<evidence type="ECO:0000256" key="3">
    <source>
        <dbReference type="ARBA" id="ARBA00022692"/>
    </source>
</evidence>
<keyword evidence="3 11" id="KW-0812">Transmembrane</keyword>